<evidence type="ECO:0000256" key="1">
    <source>
        <dbReference type="ARBA" id="ARBA00008911"/>
    </source>
</evidence>
<dbReference type="PANTHER" id="PTHR21337:SF0">
    <property type="entry name" value="PHOSPHO-2-DEHYDRO-3-DEOXYHEPTONATE ALDOLASE"/>
    <property type="match status" value="1"/>
</dbReference>
<accession>A0ABV9BTT4</accession>
<dbReference type="GO" id="GO:0003849">
    <property type="term" value="F:3-deoxy-7-phosphoheptulonate synthase activity"/>
    <property type="evidence" value="ECO:0007669"/>
    <property type="project" value="UniProtKB-EC"/>
</dbReference>
<dbReference type="EMBL" id="JBHSFS010000020">
    <property type="protein sequence ID" value="MFC4517421.1"/>
    <property type="molecule type" value="Genomic_DNA"/>
</dbReference>
<protein>
    <recommendedName>
        <fullName evidence="3">Phospho-2-dehydro-3-deoxyheptonate aldolase</fullName>
        <ecNumber evidence="3">2.5.1.54</ecNumber>
    </recommendedName>
</protein>
<comment type="catalytic activity">
    <reaction evidence="3">
        <text>D-erythrose 4-phosphate + phosphoenolpyruvate + H2O = 7-phospho-2-dehydro-3-deoxy-D-arabino-heptonate + phosphate</text>
        <dbReference type="Rhea" id="RHEA:14717"/>
        <dbReference type="ChEBI" id="CHEBI:15377"/>
        <dbReference type="ChEBI" id="CHEBI:16897"/>
        <dbReference type="ChEBI" id="CHEBI:43474"/>
        <dbReference type="ChEBI" id="CHEBI:58394"/>
        <dbReference type="ChEBI" id="CHEBI:58702"/>
        <dbReference type="EC" id="2.5.1.54"/>
    </reaction>
</comment>
<dbReference type="PANTHER" id="PTHR21337">
    <property type="entry name" value="PHOSPHO-2-DEHYDRO-3-DEOXYHEPTONATE ALDOLASE 1, 2"/>
    <property type="match status" value="1"/>
</dbReference>
<evidence type="ECO:0000256" key="2">
    <source>
        <dbReference type="ARBA" id="ARBA00022679"/>
    </source>
</evidence>
<evidence type="ECO:0000256" key="3">
    <source>
        <dbReference type="RuleBase" id="RU363071"/>
    </source>
</evidence>
<dbReference type="Pfam" id="PF01474">
    <property type="entry name" value="DAHP_synth_2"/>
    <property type="match status" value="2"/>
</dbReference>
<keyword evidence="5" id="KW-1185">Reference proteome</keyword>
<keyword evidence="3" id="KW-0028">Amino-acid biosynthesis</keyword>
<dbReference type="InterPro" id="IPR002480">
    <property type="entry name" value="DAHP_synth_2"/>
</dbReference>
<name>A0ABV9BTT4_9ACTN</name>
<dbReference type="InterPro" id="IPR013785">
    <property type="entry name" value="Aldolase_TIM"/>
</dbReference>
<keyword evidence="3" id="KW-0057">Aromatic amino acid biosynthesis</keyword>
<proteinExistence type="inferred from homology"/>
<sequence length="387" mass="41662">MTPLPQAGPPVTAGPLQDLPPLVFAEECDRLRDRLAAVARGEAFLLQGGESARSFDGTTAESVGGILRTLLQMAVVLTYAASVPVVKVGRIDFGSVDFGVPAGSGDPGSHRLRRMYEASATTLNLVRAFGIGGHADLHQVHEWNRGFVTDSPARRRYTELADGIERSLRFMHACGVDPKEVHTVDFFAGHEGRRLDYEEALTRTDGRTGLPYATSAHLLWTALPGRETADDEHLAYLSRIHNPVAVELGPGADPDTVLACVDRLDPDRVPGRLTFITRMGAELVRDRLPALVRKAEGAGATPVWVCDPVRGNTVRTAGGHVVHDFDALLDEVRGFFEVHRACGTHAGGIHVALTGDRAAGAARGVRLDRAHSLDLAFLVAEMMGERV</sequence>
<dbReference type="SUPFAM" id="SSF51569">
    <property type="entry name" value="Aldolase"/>
    <property type="match status" value="1"/>
</dbReference>
<dbReference type="Gene3D" id="3.20.20.70">
    <property type="entry name" value="Aldolase class I"/>
    <property type="match status" value="1"/>
</dbReference>
<comment type="similarity">
    <text evidence="1 3">Belongs to the class-II DAHP synthase family.</text>
</comment>
<dbReference type="RefSeq" id="WP_417924065.1">
    <property type="nucleotide sequence ID" value="NZ_JBHSFS010000020.1"/>
</dbReference>
<comment type="pathway">
    <text evidence="3">Metabolic intermediate biosynthesis; chorismate biosynthesis; chorismate from D-erythrose 4-phosphate and phosphoenolpyruvate: step 1/7.</text>
</comment>
<reference evidence="5" key="1">
    <citation type="journal article" date="2019" name="Int. J. Syst. Evol. Microbiol.">
        <title>The Global Catalogue of Microorganisms (GCM) 10K type strain sequencing project: providing services to taxonomists for standard genome sequencing and annotation.</title>
        <authorList>
            <consortium name="The Broad Institute Genomics Platform"/>
            <consortium name="The Broad Institute Genome Sequencing Center for Infectious Disease"/>
            <person name="Wu L."/>
            <person name="Ma J."/>
        </authorList>
    </citation>
    <scope>NUCLEOTIDE SEQUENCE [LARGE SCALE GENOMIC DNA]</scope>
    <source>
        <strain evidence="5">CECT 8064</strain>
    </source>
</reference>
<organism evidence="4 5">
    <name type="scientific">Streptomyces ehimensis</name>
    <dbReference type="NCBI Taxonomy" id="68195"/>
    <lineage>
        <taxon>Bacteria</taxon>
        <taxon>Bacillati</taxon>
        <taxon>Actinomycetota</taxon>
        <taxon>Actinomycetes</taxon>
        <taxon>Kitasatosporales</taxon>
        <taxon>Streptomycetaceae</taxon>
        <taxon>Streptomyces</taxon>
    </lineage>
</organism>
<dbReference type="EC" id="2.5.1.54" evidence="3"/>
<keyword evidence="2 3" id="KW-0808">Transferase</keyword>
<dbReference type="Proteomes" id="UP001595990">
    <property type="component" value="Unassembled WGS sequence"/>
</dbReference>
<gene>
    <name evidence="4" type="ORF">ACFPEN_31485</name>
</gene>
<evidence type="ECO:0000313" key="4">
    <source>
        <dbReference type="EMBL" id="MFC4517421.1"/>
    </source>
</evidence>
<comment type="caution">
    <text evidence="4">The sequence shown here is derived from an EMBL/GenBank/DDBJ whole genome shotgun (WGS) entry which is preliminary data.</text>
</comment>
<evidence type="ECO:0000313" key="5">
    <source>
        <dbReference type="Proteomes" id="UP001595990"/>
    </source>
</evidence>